<protein>
    <submittedName>
        <fullName evidence="2">NurA domain-containing protein</fullName>
    </submittedName>
</protein>
<organism evidence="2 3">
    <name type="scientific">Phorcysia thermohydrogeniphila</name>
    <dbReference type="NCBI Taxonomy" id="936138"/>
    <lineage>
        <taxon>Bacteria</taxon>
        <taxon>Pseudomonadati</taxon>
        <taxon>Aquificota</taxon>
        <taxon>Aquificia</taxon>
        <taxon>Desulfurobacteriales</taxon>
        <taxon>Desulfurobacteriaceae</taxon>
        <taxon>Phorcysia</taxon>
    </lineage>
</organism>
<dbReference type="RefSeq" id="WP_132526711.1">
    <property type="nucleotide sequence ID" value="NZ_SMFV01000004.1"/>
</dbReference>
<keyword evidence="1" id="KW-0175">Coiled coil</keyword>
<evidence type="ECO:0000313" key="3">
    <source>
        <dbReference type="Proteomes" id="UP000295777"/>
    </source>
</evidence>
<dbReference type="Proteomes" id="UP000295777">
    <property type="component" value="Unassembled WGS sequence"/>
</dbReference>
<evidence type="ECO:0000313" key="2">
    <source>
        <dbReference type="EMBL" id="TCK03837.1"/>
    </source>
</evidence>
<keyword evidence="3" id="KW-1185">Reference proteome</keyword>
<proteinExistence type="predicted"/>
<sequence>MKYTEALKKREQILRKIEEDIQKLEEMKKRLREEVLDKLRKRKVKSQSGDEKYRTAGIDSARGIKRYIPSNFYAYVCISFREKLDTYLQEVDFDVIGFVEEEVELADRILEGLSMGAEILLAWEEVKNVDFVFMDGSVSTFIIKLNSAATAASKLEGKLSNKLKQFYEKIISAFVALLLSGKVVFVPKSTQKDDFKNFVLSKLPSSLKESFEDRIKSISDVKLAQIILEPLEYVRVPIVPHPYNLYNPYEEGTEEYYRFSELTKSLFSLANSPEVFYFKGIGEYTYRLESFVQNLPMDLIAQYTFGKTFYLTTEADRRAKDYVKTLLKASFPIEEEIR</sequence>
<dbReference type="EMBL" id="SMFV01000004">
    <property type="protein sequence ID" value="TCK03837.1"/>
    <property type="molecule type" value="Genomic_DNA"/>
</dbReference>
<accession>A0A4R1G721</accession>
<reference evidence="2 3" key="1">
    <citation type="submission" date="2019-03" db="EMBL/GenBank/DDBJ databases">
        <title>Genomic Encyclopedia of Archaeal and Bacterial Type Strains, Phase II (KMG-II): from individual species to whole genera.</title>
        <authorList>
            <person name="Goeker M."/>
        </authorList>
    </citation>
    <scope>NUCLEOTIDE SEQUENCE [LARGE SCALE GENOMIC DNA]</scope>
    <source>
        <strain evidence="2 3">DSM 24425</strain>
    </source>
</reference>
<evidence type="ECO:0000256" key="1">
    <source>
        <dbReference type="SAM" id="Coils"/>
    </source>
</evidence>
<dbReference type="AlphaFoldDB" id="A0A4R1G721"/>
<name>A0A4R1G721_9BACT</name>
<gene>
    <name evidence="2" type="ORF">CLV27_1150</name>
</gene>
<feature type="coiled-coil region" evidence="1">
    <location>
        <begin position="7"/>
        <end position="41"/>
    </location>
</feature>
<comment type="caution">
    <text evidence="2">The sequence shown here is derived from an EMBL/GenBank/DDBJ whole genome shotgun (WGS) entry which is preliminary data.</text>
</comment>